<gene>
    <name evidence="3" type="ORF">D9756_001343</name>
</gene>
<feature type="compositionally biased region" description="Basic and acidic residues" evidence="1">
    <location>
        <begin position="602"/>
        <end position="617"/>
    </location>
</feature>
<feature type="region of interest" description="Disordered" evidence="1">
    <location>
        <begin position="1"/>
        <end position="68"/>
    </location>
</feature>
<reference evidence="3 4" key="1">
    <citation type="journal article" date="2020" name="ISME J.">
        <title>Uncovering the hidden diversity of litter-decomposition mechanisms in mushroom-forming fungi.</title>
        <authorList>
            <person name="Floudas D."/>
            <person name="Bentzer J."/>
            <person name="Ahren D."/>
            <person name="Johansson T."/>
            <person name="Persson P."/>
            <person name="Tunlid A."/>
        </authorList>
    </citation>
    <scope>NUCLEOTIDE SEQUENCE [LARGE SCALE GENOMIC DNA]</scope>
    <source>
        <strain evidence="3 4">CBS 146.42</strain>
    </source>
</reference>
<evidence type="ECO:0000313" key="4">
    <source>
        <dbReference type="Proteomes" id="UP000559027"/>
    </source>
</evidence>
<evidence type="ECO:0000259" key="2">
    <source>
        <dbReference type="PROSITE" id="PS50181"/>
    </source>
</evidence>
<protein>
    <recommendedName>
        <fullName evidence="2">F-box domain-containing protein</fullName>
    </recommendedName>
</protein>
<dbReference type="SMART" id="SM00256">
    <property type="entry name" value="FBOX"/>
    <property type="match status" value="1"/>
</dbReference>
<dbReference type="OrthoDB" id="2322499at2759"/>
<dbReference type="AlphaFoldDB" id="A0A8H5G526"/>
<dbReference type="Proteomes" id="UP000559027">
    <property type="component" value="Unassembled WGS sequence"/>
</dbReference>
<accession>A0A8H5G526</accession>
<dbReference type="EMBL" id="JAACJO010000005">
    <property type="protein sequence ID" value="KAF5358488.1"/>
    <property type="molecule type" value="Genomic_DNA"/>
</dbReference>
<dbReference type="InterPro" id="IPR036047">
    <property type="entry name" value="F-box-like_dom_sf"/>
</dbReference>
<proteinExistence type="predicted"/>
<dbReference type="Pfam" id="PF00646">
    <property type="entry name" value="F-box"/>
    <property type="match status" value="1"/>
</dbReference>
<evidence type="ECO:0000313" key="3">
    <source>
        <dbReference type="EMBL" id="KAF5358488.1"/>
    </source>
</evidence>
<name>A0A8H5G526_9AGAR</name>
<comment type="caution">
    <text evidence="3">The sequence shown here is derived from an EMBL/GenBank/DDBJ whole genome shotgun (WGS) entry which is preliminary data.</text>
</comment>
<dbReference type="SUPFAM" id="SSF81383">
    <property type="entry name" value="F-box domain"/>
    <property type="match status" value="1"/>
</dbReference>
<feature type="region of interest" description="Disordered" evidence="1">
    <location>
        <begin position="598"/>
        <end position="617"/>
    </location>
</feature>
<dbReference type="PROSITE" id="PS50181">
    <property type="entry name" value="FBOX"/>
    <property type="match status" value="1"/>
</dbReference>
<sequence length="617" mass="72744">MTPSLRRSSRIEGRQQTPRRVQASPDLNEEDSERDAIPIKQKPKNASKRRKVEGKPSNKASEGANLPVEAADDIAREFQPSKPDKRVRGRRGLLRLMAEMPLDTLHEIFRELEPVDLLHLSWASKSLNSIIMEKSARYLWEEAFERLYKTEKPLPPCPDDINFAQYTRLLFEKNCMLCGSVHGYYTSWMMRLRACWGCLDSDQFKGGLRYNDNSYLLTINAKKQVFCFYDAWVETAGKPDALLVDRKKLRFYRKIGTESFEAWQRNRSQDRRDELHQRWLERKAAILSKLAEHGWTVPRIEEIAPYPIGDHLPEFYREKAKKLTNGEWKELEPELLRRLKMFHDAHLHKQELQRLERLRGRWQAFEGRFYVWIACQTLEYYWRPHALDIAVLEPLRSIIFTSDLKYPDFDIEEIDRTAKSWIDSRNDFLWSLVPQDVHATLVAVAEKGDNDKFLFPNLACLVFKSSHQSYGELCTTYDVCDYRSPRRNTSSEIASEEEEIRKAMEQCRIDYRPWAWDYRGMEWEFNEKAYLIAKDVIKHFGLDPLKTTVSQMLDCDLRFECTHCPPSSWCFGSKMTWRQIVDHEMRYEGDLPISTRWANKTPRRESQIPDKAPESSG</sequence>
<feature type="compositionally biased region" description="Basic residues" evidence="1">
    <location>
        <begin position="41"/>
        <end position="52"/>
    </location>
</feature>
<organism evidence="3 4">
    <name type="scientific">Leucocoprinus leucothites</name>
    <dbReference type="NCBI Taxonomy" id="201217"/>
    <lineage>
        <taxon>Eukaryota</taxon>
        <taxon>Fungi</taxon>
        <taxon>Dikarya</taxon>
        <taxon>Basidiomycota</taxon>
        <taxon>Agaricomycotina</taxon>
        <taxon>Agaricomycetes</taxon>
        <taxon>Agaricomycetidae</taxon>
        <taxon>Agaricales</taxon>
        <taxon>Agaricineae</taxon>
        <taxon>Agaricaceae</taxon>
        <taxon>Leucocoprinus</taxon>
    </lineage>
</organism>
<evidence type="ECO:0000256" key="1">
    <source>
        <dbReference type="SAM" id="MobiDB-lite"/>
    </source>
</evidence>
<feature type="domain" description="F-box" evidence="2">
    <location>
        <begin position="94"/>
        <end position="143"/>
    </location>
</feature>
<keyword evidence="4" id="KW-1185">Reference proteome</keyword>
<dbReference type="InterPro" id="IPR001810">
    <property type="entry name" value="F-box_dom"/>
</dbReference>